<keyword evidence="3" id="KW-1185">Reference proteome</keyword>
<proteinExistence type="predicted"/>
<dbReference type="RefSeq" id="WP_200244012.1">
    <property type="nucleotide sequence ID" value="NZ_JAXUFI010000011.1"/>
</dbReference>
<dbReference type="AlphaFoldDB" id="A0A9X0W9B6"/>
<name>A0A9X0W9B6_9GAMM</name>
<dbReference type="Proteomes" id="UP001138768">
    <property type="component" value="Unassembled WGS sequence"/>
</dbReference>
<evidence type="ECO:0000256" key="1">
    <source>
        <dbReference type="SAM" id="MobiDB-lite"/>
    </source>
</evidence>
<comment type="caution">
    <text evidence="2">The sequence shown here is derived from an EMBL/GenBank/DDBJ whole genome shotgun (WGS) entry which is preliminary data.</text>
</comment>
<evidence type="ECO:0000313" key="2">
    <source>
        <dbReference type="EMBL" id="MBK1619070.1"/>
    </source>
</evidence>
<protein>
    <submittedName>
        <fullName evidence="2">Uncharacterized protein</fullName>
    </submittedName>
</protein>
<gene>
    <name evidence="2" type="ORF">CKO42_11630</name>
</gene>
<feature type="region of interest" description="Disordered" evidence="1">
    <location>
        <begin position="44"/>
        <end position="67"/>
    </location>
</feature>
<accession>A0A9X0W9B6</accession>
<organism evidence="2 3">
    <name type="scientific">Lamprobacter modestohalophilus</name>
    <dbReference type="NCBI Taxonomy" id="1064514"/>
    <lineage>
        <taxon>Bacteria</taxon>
        <taxon>Pseudomonadati</taxon>
        <taxon>Pseudomonadota</taxon>
        <taxon>Gammaproteobacteria</taxon>
        <taxon>Chromatiales</taxon>
        <taxon>Chromatiaceae</taxon>
        <taxon>Lamprobacter</taxon>
    </lineage>
</organism>
<sequence>MININRVRREEHIDMKLRTATLATALIFGLTLILSAGTAVAGDGKSCGGKKKDGESAAVVMPAQPRA</sequence>
<reference evidence="2 3" key="1">
    <citation type="journal article" date="2020" name="Microorganisms">
        <title>Osmotic Adaptation and Compatible Solute Biosynthesis of Phototrophic Bacteria as Revealed from Genome Analyses.</title>
        <authorList>
            <person name="Imhoff J.F."/>
            <person name="Rahn T."/>
            <person name="Kunzel S."/>
            <person name="Keller A."/>
            <person name="Neulinger S.C."/>
        </authorList>
    </citation>
    <scope>NUCLEOTIDE SEQUENCE [LARGE SCALE GENOMIC DNA]</scope>
    <source>
        <strain evidence="2 3">DSM 25653</strain>
    </source>
</reference>
<evidence type="ECO:0000313" key="3">
    <source>
        <dbReference type="Proteomes" id="UP001138768"/>
    </source>
</evidence>
<dbReference type="EMBL" id="NRRY01000017">
    <property type="protein sequence ID" value="MBK1619070.1"/>
    <property type="molecule type" value="Genomic_DNA"/>
</dbReference>